<gene>
    <name evidence="4" type="ORF">B0T14DRAFT_574608</name>
</gene>
<dbReference type="SUPFAM" id="SSF50685">
    <property type="entry name" value="Barwin-like endoglucanases"/>
    <property type="match status" value="1"/>
</dbReference>
<organism evidence="4 5">
    <name type="scientific">Immersiella caudata</name>
    <dbReference type="NCBI Taxonomy" id="314043"/>
    <lineage>
        <taxon>Eukaryota</taxon>
        <taxon>Fungi</taxon>
        <taxon>Dikarya</taxon>
        <taxon>Ascomycota</taxon>
        <taxon>Pezizomycotina</taxon>
        <taxon>Sordariomycetes</taxon>
        <taxon>Sordariomycetidae</taxon>
        <taxon>Sordariales</taxon>
        <taxon>Lasiosphaeriaceae</taxon>
        <taxon>Immersiella</taxon>
    </lineage>
</organism>
<evidence type="ECO:0000256" key="1">
    <source>
        <dbReference type="ARBA" id="ARBA00022729"/>
    </source>
</evidence>
<feature type="region of interest" description="Disordered" evidence="2">
    <location>
        <begin position="177"/>
        <end position="201"/>
    </location>
</feature>
<dbReference type="Gene3D" id="2.40.40.10">
    <property type="entry name" value="RlpA-like domain"/>
    <property type="match status" value="1"/>
</dbReference>
<evidence type="ECO:0000313" key="4">
    <source>
        <dbReference type="EMBL" id="KAK0632946.1"/>
    </source>
</evidence>
<feature type="signal peptide" evidence="3">
    <location>
        <begin position="1"/>
        <end position="16"/>
    </location>
</feature>
<dbReference type="EMBL" id="JAULSU010000001">
    <property type="protein sequence ID" value="KAK0632946.1"/>
    <property type="molecule type" value="Genomic_DNA"/>
</dbReference>
<sequence length="201" mass="22199">MLASLLLLLLLPLCLATPSRTAPNGGKTYWRDDDTGTSHSTFQSLWSKPEQMFTGVGTVYNQDNMAGSCGDWHDDEDFVCALGGVWMSYQNGGPECGRRIRVTNLGGDGYPVGGKGRSVVVVIKDSCETCEGDHVDLSVGAWDALTDESSRGQIRTAWHFMDGKPGKRHYFHDYDSDGDESDWSSVWDSGYDDTDSDDDYW</sequence>
<feature type="compositionally biased region" description="Acidic residues" evidence="2">
    <location>
        <begin position="190"/>
        <end position="201"/>
    </location>
</feature>
<keyword evidence="1 3" id="KW-0732">Signal</keyword>
<dbReference type="Proteomes" id="UP001175000">
    <property type="component" value="Unassembled WGS sequence"/>
</dbReference>
<reference evidence="4" key="1">
    <citation type="submission" date="2023-06" db="EMBL/GenBank/DDBJ databases">
        <title>Genome-scale phylogeny and comparative genomics of the fungal order Sordariales.</title>
        <authorList>
            <consortium name="Lawrence Berkeley National Laboratory"/>
            <person name="Hensen N."/>
            <person name="Bonometti L."/>
            <person name="Westerberg I."/>
            <person name="Brannstrom I.O."/>
            <person name="Guillou S."/>
            <person name="Cros-Aarteil S."/>
            <person name="Calhoun S."/>
            <person name="Haridas S."/>
            <person name="Kuo A."/>
            <person name="Mondo S."/>
            <person name="Pangilinan J."/>
            <person name="Riley R."/>
            <person name="Labutti K."/>
            <person name="Andreopoulos B."/>
            <person name="Lipzen A."/>
            <person name="Chen C."/>
            <person name="Yanf M."/>
            <person name="Daum C."/>
            <person name="Ng V."/>
            <person name="Clum A."/>
            <person name="Steindorff A."/>
            <person name="Ohm R."/>
            <person name="Martin F."/>
            <person name="Silar P."/>
            <person name="Natvig D."/>
            <person name="Lalanne C."/>
            <person name="Gautier V."/>
            <person name="Ament-Velasquez S.L."/>
            <person name="Kruys A."/>
            <person name="Hutchinson M.I."/>
            <person name="Powell A.J."/>
            <person name="Barry K."/>
            <person name="Miller A.N."/>
            <person name="Grigoriev I.V."/>
            <person name="Debuchy R."/>
            <person name="Gladieux P."/>
            <person name="Thoren M.H."/>
            <person name="Johannesson H."/>
        </authorList>
    </citation>
    <scope>NUCLEOTIDE SEQUENCE</scope>
    <source>
        <strain evidence="4">CBS 606.72</strain>
    </source>
</reference>
<feature type="chain" id="PRO_5041294405" evidence="3">
    <location>
        <begin position="17"/>
        <end position="201"/>
    </location>
</feature>
<evidence type="ECO:0000256" key="3">
    <source>
        <dbReference type="SAM" id="SignalP"/>
    </source>
</evidence>
<dbReference type="InterPro" id="IPR051477">
    <property type="entry name" value="Expansin_CellWall"/>
</dbReference>
<accession>A0AA40CBS5</accession>
<name>A0AA40CBS5_9PEZI</name>
<comment type="caution">
    <text evidence="4">The sequence shown here is derived from an EMBL/GenBank/DDBJ whole genome shotgun (WGS) entry which is preliminary data.</text>
</comment>
<evidence type="ECO:0000256" key="2">
    <source>
        <dbReference type="SAM" id="MobiDB-lite"/>
    </source>
</evidence>
<dbReference type="PANTHER" id="PTHR31836">
    <property type="match status" value="1"/>
</dbReference>
<dbReference type="PANTHER" id="PTHR31836:SF28">
    <property type="entry name" value="SRCR DOMAIN-CONTAINING PROTEIN-RELATED"/>
    <property type="match status" value="1"/>
</dbReference>
<proteinExistence type="predicted"/>
<dbReference type="InterPro" id="IPR036908">
    <property type="entry name" value="RlpA-like_sf"/>
</dbReference>
<dbReference type="CDD" id="cd22191">
    <property type="entry name" value="DPBB_RlpA_EXP_N-like"/>
    <property type="match status" value="1"/>
</dbReference>
<protein>
    <submittedName>
        <fullName evidence="4">RlpA-like double-psi beta-barrel-protein domain-containing protein-containing protein</fullName>
    </submittedName>
</protein>
<dbReference type="AlphaFoldDB" id="A0AA40CBS5"/>
<keyword evidence="5" id="KW-1185">Reference proteome</keyword>
<evidence type="ECO:0000313" key="5">
    <source>
        <dbReference type="Proteomes" id="UP001175000"/>
    </source>
</evidence>